<evidence type="ECO:0000259" key="1">
    <source>
        <dbReference type="Pfam" id="PF00561"/>
    </source>
</evidence>
<sequence length="261" mass="27967">MPLIDANGIKLHYRIDGPERGRQLLLSNSLASNLEMWDPQIGDLTSAGYRVIRYDSRGHGGSDAPEGPYSIEMLAEDAVALLDGLGLAKADFCGLSKGGMVGQMLGVRHADRVGKLILADTGAYMPTKEMWDGRIKTVEKGGMEAVADATIERWFTPASRLNRPGDIEKIHAMILGTPPQGFIGCSRAIQAMDQRGTIGGITAPTLVIVGAEDPATTPDHAKEIHGLIGGSQYLEIPEAAHFANFEQPQLFTKAMLGFLNG</sequence>
<dbReference type="RefSeq" id="WP_257771255.1">
    <property type="nucleotide sequence ID" value="NZ_CP102480.1"/>
</dbReference>
<evidence type="ECO:0000313" key="2">
    <source>
        <dbReference type="EMBL" id="UUX51636.1"/>
    </source>
</evidence>
<dbReference type="InterPro" id="IPR000073">
    <property type="entry name" value="AB_hydrolase_1"/>
</dbReference>
<dbReference type="NCBIfam" id="TIGR02427">
    <property type="entry name" value="protocat_pcaD"/>
    <property type="match status" value="1"/>
</dbReference>
<organism evidence="2 3">
    <name type="scientific">Nisaea acidiphila</name>
    <dbReference type="NCBI Taxonomy" id="1862145"/>
    <lineage>
        <taxon>Bacteria</taxon>
        <taxon>Pseudomonadati</taxon>
        <taxon>Pseudomonadota</taxon>
        <taxon>Alphaproteobacteria</taxon>
        <taxon>Rhodospirillales</taxon>
        <taxon>Thalassobaculaceae</taxon>
        <taxon>Nisaea</taxon>
    </lineage>
</organism>
<feature type="domain" description="AB hydrolase-1" evidence="1">
    <location>
        <begin position="25"/>
        <end position="248"/>
    </location>
</feature>
<dbReference type="InterPro" id="IPR050266">
    <property type="entry name" value="AB_hydrolase_sf"/>
</dbReference>
<dbReference type="SUPFAM" id="SSF53474">
    <property type="entry name" value="alpha/beta-Hydrolases"/>
    <property type="match status" value="1"/>
</dbReference>
<accession>A0A9J7AZF5</accession>
<proteinExistence type="predicted"/>
<dbReference type="InterPro" id="IPR000639">
    <property type="entry name" value="Epox_hydrolase-like"/>
</dbReference>
<dbReference type="Gene3D" id="3.40.50.1820">
    <property type="entry name" value="alpha/beta hydrolase"/>
    <property type="match status" value="1"/>
</dbReference>
<dbReference type="GO" id="GO:0042952">
    <property type="term" value="P:beta-ketoadipate pathway"/>
    <property type="evidence" value="ECO:0007669"/>
    <property type="project" value="InterPro"/>
</dbReference>
<evidence type="ECO:0000313" key="3">
    <source>
        <dbReference type="Proteomes" id="UP001060336"/>
    </source>
</evidence>
<keyword evidence="2" id="KW-0378">Hydrolase</keyword>
<dbReference type="PANTHER" id="PTHR43798">
    <property type="entry name" value="MONOACYLGLYCEROL LIPASE"/>
    <property type="match status" value="1"/>
</dbReference>
<dbReference type="InterPro" id="IPR026968">
    <property type="entry name" value="PcaD/CatD"/>
</dbReference>
<reference evidence="2" key="1">
    <citation type="submission" date="2022-08" db="EMBL/GenBank/DDBJ databases">
        <title>Nisaea acidiphila sp. nov., isolated from a marine algal debris and emended description of the genus Nisaea Urios et al. 2008.</title>
        <authorList>
            <person name="Kwon K."/>
        </authorList>
    </citation>
    <scope>NUCLEOTIDE SEQUENCE</scope>
    <source>
        <strain evidence="2">MEBiC11861</strain>
    </source>
</reference>
<dbReference type="GO" id="GO:0047570">
    <property type="term" value="F:3-oxoadipate enol-lactonase activity"/>
    <property type="evidence" value="ECO:0007669"/>
    <property type="project" value="UniProtKB-EC"/>
</dbReference>
<keyword evidence="3" id="KW-1185">Reference proteome</keyword>
<gene>
    <name evidence="2" type="primary">pcaD</name>
    <name evidence="2" type="ORF">NUH88_08030</name>
</gene>
<dbReference type="AlphaFoldDB" id="A0A9J7AZF5"/>
<dbReference type="PANTHER" id="PTHR43798:SF29">
    <property type="entry name" value="AB HYDROLASE-1 DOMAIN-CONTAINING PROTEIN"/>
    <property type="match status" value="1"/>
</dbReference>
<dbReference type="PRINTS" id="PR00111">
    <property type="entry name" value="ABHYDROLASE"/>
</dbReference>
<dbReference type="EC" id="3.1.1.24" evidence="2"/>
<dbReference type="Pfam" id="PF00561">
    <property type="entry name" value="Abhydrolase_1"/>
    <property type="match status" value="1"/>
</dbReference>
<dbReference type="InterPro" id="IPR029058">
    <property type="entry name" value="AB_hydrolase_fold"/>
</dbReference>
<dbReference type="EMBL" id="CP102480">
    <property type="protein sequence ID" value="UUX51636.1"/>
    <property type="molecule type" value="Genomic_DNA"/>
</dbReference>
<protein>
    <submittedName>
        <fullName evidence="2">3-oxoadipate enol-lactonase</fullName>
        <ecNumber evidence="2">3.1.1.24</ecNumber>
    </submittedName>
</protein>
<dbReference type="KEGG" id="naci:NUH88_08030"/>
<dbReference type="Proteomes" id="UP001060336">
    <property type="component" value="Chromosome"/>
</dbReference>
<name>A0A9J7AZF5_9PROT</name>
<dbReference type="PRINTS" id="PR00412">
    <property type="entry name" value="EPOXHYDRLASE"/>
</dbReference>